<feature type="signal peptide" evidence="1">
    <location>
        <begin position="1"/>
        <end position="19"/>
    </location>
</feature>
<dbReference type="GO" id="GO:0005840">
    <property type="term" value="C:ribosome"/>
    <property type="evidence" value="ECO:0007669"/>
    <property type="project" value="UniProtKB-KW"/>
</dbReference>
<evidence type="ECO:0000313" key="2">
    <source>
        <dbReference type="EMBL" id="EBA09978.1"/>
    </source>
</evidence>
<dbReference type="RefSeq" id="WP_005856344.1">
    <property type="nucleotide sequence ID" value="NZ_AAYA01000002.1"/>
</dbReference>
<feature type="chain" id="PRO_5002654937" evidence="1">
    <location>
        <begin position="20"/>
        <end position="115"/>
    </location>
</feature>
<reference evidence="2 3" key="1">
    <citation type="submission" date="2006-06" db="EMBL/GenBank/DDBJ databases">
        <authorList>
            <person name="Moran M.A."/>
            <person name="Ferriera S."/>
            <person name="Johnson J."/>
            <person name="Kravitz S."/>
            <person name="Beeson K."/>
            <person name="Sutton G."/>
            <person name="Rogers Y.-H."/>
            <person name="Friedman R."/>
            <person name="Frazier M."/>
            <person name="Venter J.C."/>
        </authorList>
    </citation>
    <scope>NUCLEOTIDE SEQUENCE [LARGE SCALE GENOMIC DNA]</scope>
    <source>
        <strain evidence="2 3">E-37</strain>
    </source>
</reference>
<comment type="caution">
    <text evidence="2">The sequence shown here is derived from an EMBL/GenBank/DDBJ whole genome shotgun (WGS) entry which is preliminary data.</text>
</comment>
<accession>A3JZS5</accession>
<dbReference type="AlphaFoldDB" id="A3JZS5"/>
<keyword evidence="2" id="KW-0689">Ribosomal protein</keyword>
<name>A3JZS5_SAGS3</name>
<dbReference type="OrthoDB" id="7859688at2"/>
<gene>
    <name evidence="2" type="primary">rpmG</name>
    <name evidence="2" type="ORF">SSE37_09218</name>
</gene>
<keyword evidence="3" id="KW-1185">Reference proteome</keyword>
<dbReference type="eggNOG" id="ENOG503370E">
    <property type="taxonomic scope" value="Bacteria"/>
</dbReference>
<evidence type="ECO:0000313" key="3">
    <source>
        <dbReference type="Proteomes" id="UP000005713"/>
    </source>
</evidence>
<dbReference type="EMBL" id="AAYA01000002">
    <property type="protein sequence ID" value="EBA09978.1"/>
    <property type="molecule type" value="Genomic_DNA"/>
</dbReference>
<sequence length="115" mass="12341">MFRTFALAAFVLLPLAAAAETVTLDTPMAGATLHQSTTDMSVYWTKAGDTFEVVGYYAARNDADDQGRIIMALADGDSVTFGLPGHIGQLYSFTREGDAVTLSTRNTMVQELALN</sequence>
<organism evidence="2 3">
    <name type="scientific">Sagittula stellata (strain ATCC 700073 / DSM 11524 / E-37)</name>
    <dbReference type="NCBI Taxonomy" id="388399"/>
    <lineage>
        <taxon>Bacteria</taxon>
        <taxon>Pseudomonadati</taxon>
        <taxon>Pseudomonadota</taxon>
        <taxon>Alphaproteobacteria</taxon>
        <taxon>Rhodobacterales</taxon>
        <taxon>Roseobacteraceae</taxon>
        <taxon>Sagittula</taxon>
    </lineage>
</organism>
<dbReference type="Proteomes" id="UP000005713">
    <property type="component" value="Unassembled WGS sequence"/>
</dbReference>
<keyword evidence="1" id="KW-0732">Signal</keyword>
<protein>
    <submittedName>
        <fullName evidence="2">50S ribosomal protein L33</fullName>
    </submittedName>
</protein>
<evidence type="ECO:0000256" key="1">
    <source>
        <dbReference type="SAM" id="SignalP"/>
    </source>
</evidence>
<keyword evidence="2" id="KW-0687">Ribonucleoprotein</keyword>
<proteinExistence type="predicted"/>